<dbReference type="AlphaFoldDB" id="A0A091TUU0"/>
<protein>
    <recommendedName>
        <fullName evidence="1">Core shell protein Gag P30 domain-containing protein</fullName>
    </recommendedName>
</protein>
<dbReference type="InterPro" id="IPR003036">
    <property type="entry name" value="Gag_P30"/>
</dbReference>
<reference evidence="2 3" key="1">
    <citation type="submission" date="2014-04" db="EMBL/GenBank/DDBJ databases">
        <title>Genome evolution of avian class.</title>
        <authorList>
            <person name="Zhang G."/>
            <person name="Li C."/>
        </authorList>
    </citation>
    <scope>NUCLEOTIDE SEQUENCE [LARGE SCALE GENOMIC DNA]</scope>
    <source>
        <strain evidence="2">BGI_N334</strain>
    </source>
</reference>
<dbReference type="Proteomes" id="UP000054150">
    <property type="component" value="Unassembled WGS sequence"/>
</dbReference>
<accession>A0A091TUU0</accession>
<proteinExistence type="predicted"/>
<organism evidence="2 3">
    <name type="scientific">Pelecanus crispus</name>
    <name type="common">Dalmatian pelican</name>
    <dbReference type="NCBI Taxonomy" id="36300"/>
    <lineage>
        <taxon>Eukaryota</taxon>
        <taxon>Metazoa</taxon>
        <taxon>Chordata</taxon>
        <taxon>Craniata</taxon>
        <taxon>Vertebrata</taxon>
        <taxon>Euteleostomi</taxon>
        <taxon>Archelosauria</taxon>
        <taxon>Archosauria</taxon>
        <taxon>Dinosauria</taxon>
        <taxon>Saurischia</taxon>
        <taxon>Theropoda</taxon>
        <taxon>Coelurosauria</taxon>
        <taxon>Aves</taxon>
        <taxon>Neognathae</taxon>
        <taxon>Neoaves</taxon>
        <taxon>Aequornithes</taxon>
        <taxon>Pelecaniformes</taxon>
        <taxon>Pelecanidae</taxon>
        <taxon>Pelecanus</taxon>
    </lineage>
</organism>
<name>A0A091TUU0_PELCR</name>
<dbReference type="InterPro" id="IPR008919">
    <property type="entry name" value="Retrov_capsid_N"/>
</dbReference>
<dbReference type="SUPFAM" id="SSF47943">
    <property type="entry name" value="Retrovirus capsid protein, N-terminal core domain"/>
    <property type="match status" value="1"/>
</dbReference>
<dbReference type="GO" id="GO:0019068">
    <property type="term" value="P:virion assembly"/>
    <property type="evidence" value="ECO:0007669"/>
    <property type="project" value="InterPro"/>
</dbReference>
<dbReference type="EMBL" id="KK487450">
    <property type="protein sequence ID" value="KFQ62411.1"/>
    <property type="molecule type" value="Genomic_DNA"/>
</dbReference>
<evidence type="ECO:0000313" key="2">
    <source>
        <dbReference type="EMBL" id="KFQ62411.1"/>
    </source>
</evidence>
<dbReference type="InterPro" id="IPR050462">
    <property type="entry name" value="Retroviral_Gag-Pol_poly"/>
</dbReference>
<keyword evidence="3" id="KW-1185">Reference proteome</keyword>
<evidence type="ECO:0000313" key="3">
    <source>
        <dbReference type="Proteomes" id="UP000054150"/>
    </source>
</evidence>
<feature type="non-terminal residue" evidence="2">
    <location>
        <position position="144"/>
    </location>
</feature>
<dbReference type="Gene3D" id="1.10.375.10">
    <property type="entry name" value="Human Immunodeficiency Virus Type 1 Capsid Protein"/>
    <property type="match status" value="1"/>
</dbReference>
<dbReference type="Pfam" id="PF02093">
    <property type="entry name" value="Gag_p30"/>
    <property type="match status" value="1"/>
</dbReference>
<evidence type="ECO:0000259" key="1">
    <source>
        <dbReference type="Pfam" id="PF02093"/>
    </source>
</evidence>
<feature type="domain" description="Core shell protein Gag P30" evidence="1">
    <location>
        <begin position="11"/>
        <end position="144"/>
    </location>
</feature>
<dbReference type="PANTHER" id="PTHR33166">
    <property type="entry name" value="GAG_P30 DOMAIN-CONTAINING PROTEIN"/>
    <property type="match status" value="1"/>
</dbReference>
<sequence length="144" mass="16566">VWVKVPFSVADLRAWKEMAGTYREDPEEVAEILETIVENYDPDWKDIQVVLNTLLTYEERRTVLVKAREEAEKVHAQDAQAGRLEDHFPATNPNWDPNNPAQRLLLTEYQRLILFGIRSAIAKPNSLSKLYQVVQGKDETPSAF</sequence>
<gene>
    <name evidence="2" type="ORF">N334_10640</name>
</gene>
<feature type="non-terminal residue" evidence="2">
    <location>
        <position position="1"/>
    </location>
</feature>